<organism evidence="1 2">
    <name type="scientific">Antarcticirhabdus aurantiaca</name>
    <dbReference type="NCBI Taxonomy" id="2606717"/>
    <lineage>
        <taxon>Bacteria</taxon>
        <taxon>Pseudomonadati</taxon>
        <taxon>Pseudomonadota</taxon>
        <taxon>Alphaproteobacteria</taxon>
        <taxon>Hyphomicrobiales</taxon>
        <taxon>Aurantimonadaceae</taxon>
        <taxon>Antarcticirhabdus</taxon>
    </lineage>
</organism>
<reference evidence="1" key="1">
    <citation type="submission" date="2022-11" db="EMBL/GenBank/DDBJ databases">
        <title>beta-Carotene-producing bacterium, Jeongeuplla avenae sp. nov., alleviates the salt stress of Arabidopsis seedlings.</title>
        <authorList>
            <person name="Jiang L."/>
            <person name="Lee J."/>
        </authorList>
    </citation>
    <scope>NUCLEOTIDE SEQUENCE</scope>
    <source>
        <strain evidence="1">DY_R2A_6</strain>
    </source>
</reference>
<gene>
    <name evidence="1" type="ORF">OXU80_00010</name>
</gene>
<proteinExistence type="predicted"/>
<sequence length="354" mass="37177">MTTLLRRRVLAGTLSLLALGAPLPASSQGPDAALPGAVETREAGTCGGRDITAELAADGRLAAVEAKARAIPNGEGKLFRIEKAGVPASYLFGTMHLTDPRVQALPPQAEAAFAGADTLVIETLDVLDPAKSAAAMFAKPDLTYLPPGQTLADLLDPEEEALVRTALDKKGVPFTAVERLQPWFVGASLMLPPCEAERAQGGATVLDVTLAHRAEADKKAVKGLESATEQLEAMASLPIDIQVESLVSTLAFADRLPDVLETMVNLYLDGKIAEITPVVEAAMPESASGLGSGEAYAAFEERIVTVRNKTMIERVEPILANGDVFVAVGSLHLPGQEGLVELLRADGWTVTRAD</sequence>
<name>A0ACD4NPH7_9HYPH</name>
<evidence type="ECO:0000313" key="2">
    <source>
        <dbReference type="Proteomes" id="UP001163223"/>
    </source>
</evidence>
<dbReference type="Proteomes" id="UP001163223">
    <property type="component" value="Chromosome"/>
</dbReference>
<accession>A0ACD4NPH7</accession>
<evidence type="ECO:0000313" key="1">
    <source>
        <dbReference type="EMBL" id="WAJ28683.1"/>
    </source>
</evidence>
<keyword evidence="2" id="KW-1185">Reference proteome</keyword>
<dbReference type="EMBL" id="CP113520">
    <property type="protein sequence ID" value="WAJ28683.1"/>
    <property type="molecule type" value="Genomic_DNA"/>
</dbReference>
<protein>
    <submittedName>
        <fullName evidence="1">TraB/GumN family protein</fullName>
    </submittedName>
</protein>